<reference evidence="4" key="2">
    <citation type="journal article" date="2021" name="PeerJ">
        <title>Extensive microbial diversity within the chicken gut microbiome revealed by metagenomics and culture.</title>
        <authorList>
            <person name="Gilroy R."/>
            <person name="Ravi A."/>
            <person name="Getino M."/>
            <person name="Pursley I."/>
            <person name="Horton D.L."/>
            <person name="Alikhan N.F."/>
            <person name="Baker D."/>
            <person name="Gharbi K."/>
            <person name="Hall N."/>
            <person name="Watson M."/>
            <person name="Adriaenssens E.M."/>
            <person name="Foster-Nyarko E."/>
            <person name="Jarju S."/>
            <person name="Secka A."/>
            <person name="Antonio M."/>
            <person name="Oren A."/>
            <person name="Chaudhuri R.R."/>
            <person name="La Ragione R."/>
            <person name="Hildebrand F."/>
            <person name="Pallen M.J."/>
        </authorList>
    </citation>
    <scope>NUCLEOTIDE SEQUENCE</scope>
    <source>
        <strain evidence="4">CHK184-20233</strain>
    </source>
</reference>
<keyword evidence="3" id="KW-0472">Membrane</keyword>
<dbReference type="Pfam" id="PF01075">
    <property type="entry name" value="Glyco_transf_9"/>
    <property type="match status" value="1"/>
</dbReference>
<dbReference type="GO" id="GO:0008713">
    <property type="term" value="F:ADP-heptose-lipopolysaccharide heptosyltransferase activity"/>
    <property type="evidence" value="ECO:0007669"/>
    <property type="project" value="TreeGrafter"/>
</dbReference>
<dbReference type="PANTHER" id="PTHR30160">
    <property type="entry name" value="TETRAACYLDISACCHARIDE 4'-KINASE-RELATED"/>
    <property type="match status" value="1"/>
</dbReference>
<dbReference type="GO" id="GO:0005829">
    <property type="term" value="C:cytosol"/>
    <property type="evidence" value="ECO:0007669"/>
    <property type="project" value="TreeGrafter"/>
</dbReference>
<protein>
    <submittedName>
        <fullName evidence="4">Glycosyltransferase family 9 protein</fullName>
    </submittedName>
</protein>
<dbReference type="InterPro" id="IPR002201">
    <property type="entry name" value="Glyco_trans_9"/>
</dbReference>
<dbReference type="SUPFAM" id="SSF53756">
    <property type="entry name" value="UDP-Glycosyltransferase/glycogen phosphorylase"/>
    <property type="match status" value="1"/>
</dbReference>
<accession>A0A9D1DUF2</accession>
<dbReference type="Proteomes" id="UP000824232">
    <property type="component" value="Unassembled WGS sequence"/>
</dbReference>
<gene>
    <name evidence="4" type="ORF">IAB38_04040</name>
</gene>
<feature type="transmembrane region" description="Helical" evidence="3">
    <location>
        <begin position="57"/>
        <end position="77"/>
    </location>
</feature>
<dbReference type="EMBL" id="DVHC01000041">
    <property type="protein sequence ID" value="HIR59201.1"/>
    <property type="molecule type" value="Genomic_DNA"/>
</dbReference>
<name>A0A9D1DUF2_9FIRM</name>
<dbReference type="InterPro" id="IPR051199">
    <property type="entry name" value="LPS_LOS_Heptosyltrfase"/>
</dbReference>
<evidence type="ECO:0000313" key="5">
    <source>
        <dbReference type="Proteomes" id="UP000824232"/>
    </source>
</evidence>
<keyword evidence="1" id="KW-0328">Glycosyltransferase</keyword>
<proteinExistence type="predicted"/>
<dbReference type="GO" id="GO:0009244">
    <property type="term" value="P:lipopolysaccharide core region biosynthetic process"/>
    <property type="evidence" value="ECO:0007669"/>
    <property type="project" value="TreeGrafter"/>
</dbReference>
<sequence>MKNNKTYIPSLFSKLTNLTQKYSLFRKMKALMYYSDAVLSLFIKKPKYKHSKKKKVLIIYNLAFGDGVIFRCSLIYLRKIYPKNKYDITLICQKGIDKLYDKDDIFDKIIAIDCNKATVNLKERIKNFKIIRENYYDIIIDPVGIFEYTTNVLYTRIAVGNKKIGYIDNNSKVYISRRKIKKIYNRIIELDKKDVSLLEYYNIFFNKLAGKENKIPLGFQKLKTTPTKLELPKDYFIIFPSASIGLKRWPINRFAELAKKVYQKTNMTLVLVGTQTDLEAINELVEQLDTSIPYLNLVLKTSLNDYIDIIKKAKLVITNDTSAYHIAVIEEVNCALIAGAYTYDRYALYDFPNKEKYKRPCVIVKDKSCKNCNNRCPYLNKDDKTWPCLNEITVNYAFKKIEKLLDENN</sequence>
<dbReference type="Gene3D" id="3.40.50.2000">
    <property type="entry name" value="Glycogen Phosphorylase B"/>
    <property type="match status" value="2"/>
</dbReference>
<keyword evidence="2" id="KW-0808">Transferase</keyword>
<evidence type="ECO:0000256" key="3">
    <source>
        <dbReference type="SAM" id="Phobius"/>
    </source>
</evidence>
<dbReference type="PANTHER" id="PTHR30160:SF1">
    <property type="entry name" value="LIPOPOLYSACCHARIDE 1,2-N-ACETYLGLUCOSAMINETRANSFERASE-RELATED"/>
    <property type="match status" value="1"/>
</dbReference>
<dbReference type="CDD" id="cd03789">
    <property type="entry name" value="GT9_LPS_heptosyltransferase"/>
    <property type="match status" value="1"/>
</dbReference>
<evidence type="ECO:0000256" key="1">
    <source>
        <dbReference type="ARBA" id="ARBA00022676"/>
    </source>
</evidence>
<organism evidence="4 5">
    <name type="scientific">Candidatus Onthousia excrementipullorum</name>
    <dbReference type="NCBI Taxonomy" id="2840884"/>
    <lineage>
        <taxon>Bacteria</taxon>
        <taxon>Bacillati</taxon>
        <taxon>Bacillota</taxon>
        <taxon>Bacilli</taxon>
        <taxon>Candidatus Onthousia</taxon>
    </lineage>
</organism>
<comment type="caution">
    <text evidence="4">The sequence shown here is derived from an EMBL/GenBank/DDBJ whole genome shotgun (WGS) entry which is preliminary data.</text>
</comment>
<dbReference type="AlphaFoldDB" id="A0A9D1DUF2"/>
<evidence type="ECO:0000256" key="2">
    <source>
        <dbReference type="ARBA" id="ARBA00022679"/>
    </source>
</evidence>
<keyword evidence="3" id="KW-1133">Transmembrane helix</keyword>
<reference evidence="4" key="1">
    <citation type="submission" date="2020-10" db="EMBL/GenBank/DDBJ databases">
        <authorList>
            <person name="Gilroy R."/>
        </authorList>
    </citation>
    <scope>NUCLEOTIDE SEQUENCE</scope>
    <source>
        <strain evidence="4">CHK184-20233</strain>
    </source>
</reference>
<keyword evidence="3" id="KW-0812">Transmembrane</keyword>
<evidence type="ECO:0000313" key="4">
    <source>
        <dbReference type="EMBL" id="HIR59201.1"/>
    </source>
</evidence>